<evidence type="ECO:0000313" key="2">
    <source>
        <dbReference type="EMBL" id="VGO14348.1"/>
    </source>
</evidence>
<feature type="transmembrane region" description="Helical" evidence="1">
    <location>
        <begin position="27"/>
        <end position="47"/>
    </location>
</feature>
<keyword evidence="1" id="KW-0472">Membrane</keyword>
<name>A0A6C2U2W6_PONDE</name>
<evidence type="ECO:0000313" key="3">
    <source>
        <dbReference type="Proteomes" id="UP000366872"/>
    </source>
</evidence>
<dbReference type="AlphaFoldDB" id="A0A6C2U2W6"/>
<keyword evidence="1" id="KW-0812">Transmembrane</keyword>
<keyword evidence="1" id="KW-1133">Transmembrane helix</keyword>
<accession>A0A6C2U2W6</accession>
<evidence type="ECO:0000256" key="1">
    <source>
        <dbReference type="SAM" id="Phobius"/>
    </source>
</evidence>
<gene>
    <name evidence="2" type="ORF">PDESU_02908</name>
</gene>
<dbReference type="Proteomes" id="UP000366872">
    <property type="component" value="Unassembled WGS sequence"/>
</dbReference>
<proteinExistence type="predicted"/>
<dbReference type="EMBL" id="CAAHFG010000001">
    <property type="protein sequence ID" value="VGO14348.1"/>
    <property type="molecule type" value="Genomic_DNA"/>
</dbReference>
<dbReference type="RefSeq" id="WP_136079836.1">
    <property type="nucleotide sequence ID" value="NZ_CAAHFG010000001.1"/>
</dbReference>
<sequence length="278" mass="32060">MLALLISVAFSVTCIIACITTNVSTGGTIAAGIAGFFAPHFIIGYFVRKRTEAVKKELEELVLDGQKRINRKVQQFQSKPGGNIKLIQRQIESDQKEISKKSLEFIDRFETFKKWNLLMDRQIATMRLQFLYQLKEFDEVDKLIASGGLFTGPLMMEPMQVAMKMARQFKNEDSEGVEKTFNRRLKWFRGSRATLLYGVMTWVYMKEGKTEEARQLLNKAMESTGNEAFARNWEQLSNHNVKKFSNAGLGEEWFALYLENPPMPKQQRMRGNAQGRRF</sequence>
<organism evidence="2 3">
    <name type="scientific">Pontiella desulfatans</name>
    <dbReference type="NCBI Taxonomy" id="2750659"/>
    <lineage>
        <taxon>Bacteria</taxon>
        <taxon>Pseudomonadati</taxon>
        <taxon>Kiritimatiellota</taxon>
        <taxon>Kiritimatiellia</taxon>
        <taxon>Kiritimatiellales</taxon>
        <taxon>Pontiellaceae</taxon>
        <taxon>Pontiella</taxon>
    </lineage>
</organism>
<reference evidence="2 3" key="1">
    <citation type="submission" date="2019-04" db="EMBL/GenBank/DDBJ databases">
        <authorList>
            <person name="Van Vliet M D."/>
        </authorList>
    </citation>
    <scope>NUCLEOTIDE SEQUENCE [LARGE SCALE GENOMIC DNA]</scope>
    <source>
        <strain evidence="2 3">F1</strain>
    </source>
</reference>
<protein>
    <submittedName>
        <fullName evidence="2">Uncharacterized protein</fullName>
    </submittedName>
</protein>
<keyword evidence="3" id="KW-1185">Reference proteome</keyword>